<evidence type="ECO:0000256" key="4">
    <source>
        <dbReference type="SAM" id="MobiDB-lite"/>
    </source>
</evidence>
<dbReference type="EC" id="3.4.-.-" evidence="8"/>
<keyword evidence="2 5" id="KW-0732">Signal</keyword>
<dbReference type="EMBL" id="CADCUD010000219">
    <property type="protein sequence ID" value="CAA9359208.1"/>
    <property type="molecule type" value="Genomic_DNA"/>
</dbReference>
<evidence type="ECO:0000313" key="8">
    <source>
        <dbReference type="EMBL" id="CAA9359208.1"/>
    </source>
</evidence>
<feature type="domain" description="Peptidase S33 tripeptidyl aminopeptidase-like C-terminal" evidence="7">
    <location>
        <begin position="414"/>
        <end position="513"/>
    </location>
</feature>
<keyword evidence="8" id="KW-0645">Protease</keyword>
<feature type="region of interest" description="Disordered" evidence="4">
    <location>
        <begin position="358"/>
        <end position="377"/>
    </location>
</feature>
<dbReference type="Pfam" id="PF00561">
    <property type="entry name" value="Abhydrolase_1"/>
    <property type="match status" value="1"/>
</dbReference>
<accession>A0A6J4MGV9</accession>
<dbReference type="InterPro" id="IPR051601">
    <property type="entry name" value="Serine_prot/Carboxylest_S33"/>
</dbReference>
<keyword evidence="3 8" id="KW-0378">Hydrolase</keyword>
<dbReference type="Gene3D" id="3.40.50.1820">
    <property type="entry name" value="alpha/beta hydrolase"/>
    <property type="match status" value="1"/>
</dbReference>
<gene>
    <name evidence="8" type="ORF">AVDCRST_MAG46-3152</name>
</gene>
<protein>
    <submittedName>
        <fullName evidence="8">Probable exported protease</fullName>
        <ecNumber evidence="8">3.4.-.-</ecNumber>
    </submittedName>
</protein>
<dbReference type="InterPro" id="IPR000073">
    <property type="entry name" value="AB_hydrolase_1"/>
</dbReference>
<feature type="chain" id="PRO_5027041626" evidence="5">
    <location>
        <begin position="30"/>
        <end position="541"/>
    </location>
</feature>
<feature type="signal peptide" evidence="5">
    <location>
        <begin position="1"/>
        <end position="29"/>
    </location>
</feature>
<proteinExistence type="inferred from homology"/>
<dbReference type="SUPFAM" id="SSF53474">
    <property type="entry name" value="alpha/beta-Hydrolases"/>
    <property type="match status" value="1"/>
</dbReference>
<sequence length="541" mass="58350">MSQSRVRVALAVAVTVVSTVAVTSSQAPATEAPLAQGGQAPAVPVLDWEPNCYEGGTECAVARVPLDYDDPSGPTVSLRLARLPATDPSRRIGTLFVNPGGPGGSGVDFVFLAARQVLSARLRARFDIVGFDPRGVARSEPVRCYGRNGADDPYKNLPAFPLTPVQERATIIANAEYATACVRHNQTVTRHTSTANVARDLDLLRQAVGDDKLTFAGFSYGTYVAATYANMFPDRVRALWVDGVVDPVAWATGRNGAGAKVPFSTRLRSGAATTATMQAFLRACDKAGRRCPFSGGDTEAKFERLLERLRKRPVRGEDGEVRYRYGDAVAGWLPPLYFQDAWPSLGDQLQQLYELTAPGTPSRQRTRQLGGVEDPSGNATDGFNAVACVDTNNPIDTAAWPRAADAADARSAPFGRLWTWESGRCATWAARDTDRYMGPFDKRPSAPVLVVGNKLDPATPYEGAVALDRLLPRSRLLTVDYAGHTSLGQSQCVTRAVDAYLINKSLPPAGTVCRSDRQPFERVPPQSQQTLRALGRVLIGR</sequence>
<organism evidence="8">
    <name type="scientific">uncultured Nocardioidaceae bacterium</name>
    <dbReference type="NCBI Taxonomy" id="253824"/>
    <lineage>
        <taxon>Bacteria</taxon>
        <taxon>Bacillati</taxon>
        <taxon>Actinomycetota</taxon>
        <taxon>Actinomycetes</taxon>
        <taxon>Propionibacteriales</taxon>
        <taxon>Nocardioidaceae</taxon>
        <taxon>environmental samples</taxon>
    </lineage>
</organism>
<evidence type="ECO:0000256" key="3">
    <source>
        <dbReference type="ARBA" id="ARBA00022801"/>
    </source>
</evidence>
<evidence type="ECO:0000259" key="7">
    <source>
        <dbReference type="Pfam" id="PF08386"/>
    </source>
</evidence>
<dbReference type="PANTHER" id="PTHR43248">
    <property type="entry name" value="2-SUCCINYL-6-HYDROXY-2,4-CYCLOHEXADIENE-1-CARBOXYLATE SYNTHASE"/>
    <property type="match status" value="1"/>
</dbReference>
<comment type="similarity">
    <text evidence="1">Belongs to the peptidase S33 family.</text>
</comment>
<evidence type="ECO:0000259" key="6">
    <source>
        <dbReference type="Pfam" id="PF00561"/>
    </source>
</evidence>
<feature type="domain" description="AB hydrolase-1" evidence="6">
    <location>
        <begin position="94"/>
        <end position="262"/>
    </location>
</feature>
<dbReference type="InterPro" id="IPR013595">
    <property type="entry name" value="Pept_S33_TAP-like_C"/>
</dbReference>
<dbReference type="GO" id="GO:0008233">
    <property type="term" value="F:peptidase activity"/>
    <property type="evidence" value="ECO:0007669"/>
    <property type="project" value="UniProtKB-KW"/>
</dbReference>
<dbReference type="AlphaFoldDB" id="A0A6J4MGV9"/>
<evidence type="ECO:0000256" key="2">
    <source>
        <dbReference type="ARBA" id="ARBA00022729"/>
    </source>
</evidence>
<evidence type="ECO:0000256" key="5">
    <source>
        <dbReference type="SAM" id="SignalP"/>
    </source>
</evidence>
<name>A0A6J4MGV9_9ACTN</name>
<reference evidence="8" key="1">
    <citation type="submission" date="2020-02" db="EMBL/GenBank/DDBJ databases">
        <authorList>
            <person name="Meier V. D."/>
        </authorList>
    </citation>
    <scope>NUCLEOTIDE SEQUENCE</scope>
    <source>
        <strain evidence="8">AVDCRST_MAG46</strain>
    </source>
</reference>
<dbReference type="PANTHER" id="PTHR43248:SF29">
    <property type="entry name" value="TRIPEPTIDYL AMINOPEPTIDASE"/>
    <property type="match status" value="1"/>
</dbReference>
<dbReference type="GO" id="GO:0006508">
    <property type="term" value="P:proteolysis"/>
    <property type="evidence" value="ECO:0007669"/>
    <property type="project" value="UniProtKB-KW"/>
</dbReference>
<dbReference type="InterPro" id="IPR029058">
    <property type="entry name" value="AB_hydrolase_fold"/>
</dbReference>
<evidence type="ECO:0000256" key="1">
    <source>
        <dbReference type="ARBA" id="ARBA00010088"/>
    </source>
</evidence>
<dbReference type="Pfam" id="PF08386">
    <property type="entry name" value="Abhydrolase_4"/>
    <property type="match status" value="1"/>
</dbReference>